<keyword evidence="2" id="KW-1185">Reference proteome</keyword>
<evidence type="ECO:0000313" key="1">
    <source>
        <dbReference type="EMBL" id="KAI8027016.1"/>
    </source>
</evidence>
<dbReference type="EMBL" id="CM045760">
    <property type="protein sequence ID" value="KAI8027016.1"/>
    <property type="molecule type" value="Genomic_DNA"/>
</dbReference>
<organism evidence="1 2">
    <name type="scientific">Camellia lanceoleosa</name>
    <dbReference type="NCBI Taxonomy" id="1840588"/>
    <lineage>
        <taxon>Eukaryota</taxon>
        <taxon>Viridiplantae</taxon>
        <taxon>Streptophyta</taxon>
        <taxon>Embryophyta</taxon>
        <taxon>Tracheophyta</taxon>
        <taxon>Spermatophyta</taxon>
        <taxon>Magnoliopsida</taxon>
        <taxon>eudicotyledons</taxon>
        <taxon>Gunneridae</taxon>
        <taxon>Pentapetalae</taxon>
        <taxon>asterids</taxon>
        <taxon>Ericales</taxon>
        <taxon>Theaceae</taxon>
        <taxon>Camellia</taxon>
    </lineage>
</organism>
<evidence type="ECO:0000313" key="2">
    <source>
        <dbReference type="Proteomes" id="UP001060215"/>
    </source>
</evidence>
<sequence length="215" mass="23943">MKHASDTNKAAAPATKQDTTVRTLRDLLESDEHGRRFLIFSPHSLGFPAKPPTNASIDKESGGIEPVRKFSETSMNVKLPYDPIFEGIEPVSLLVYRESLFSGSSAKGLKRGFLKISGALIEEIGCHSKAQSANHNWIPDPATHRLGRIYEEVSAAMAQDTTTLDEVIRIMSECKELWQSLAPPALEDICGRKKWWESLELGKLYSSKNIDKIFN</sequence>
<accession>A0ACC0INQ2</accession>
<protein>
    <submittedName>
        <fullName evidence="1">Uncharacterized protein</fullName>
    </submittedName>
</protein>
<comment type="caution">
    <text evidence="1">The sequence shown here is derived from an EMBL/GenBank/DDBJ whole genome shotgun (WGS) entry which is preliminary data.</text>
</comment>
<dbReference type="Proteomes" id="UP001060215">
    <property type="component" value="Chromosome 3"/>
</dbReference>
<name>A0ACC0INQ2_9ERIC</name>
<reference evidence="1 2" key="1">
    <citation type="journal article" date="2022" name="Plant J.">
        <title>Chromosome-level genome of Camellia lanceoleosa provides a valuable resource for understanding genome evolution and self-incompatibility.</title>
        <authorList>
            <person name="Gong W."/>
            <person name="Xiao S."/>
            <person name="Wang L."/>
            <person name="Liao Z."/>
            <person name="Chang Y."/>
            <person name="Mo W."/>
            <person name="Hu G."/>
            <person name="Li W."/>
            <person name="Zhao G."/>
            <person name="Zhu H."/>
            <person name="Hu X."/>
            <person name="Ji K."/>
            <person name="Xiang X."/>
            <person name="Song Q."/>
            <person name="Yuan D."/>
            <person name="Jin S."/>
            <person name="Zhang L."/>
        </authorList>
    </citation>
    <scope>NUCLEOTIDE SEQUENCE [LARGE SCALE GENOMIC DNA]</scope>
    <source>
        <strain evidence="1">SQ_2022a</strain>
    </source>
</reference>
<proteinExistence type="predicted"/>
<gene>
    <name evidence="1" type="ORF">LOK49_LG02G03263</name>
</gene>